<dbReference type="InterPro" id="IPR004919">
    <property type="entry name" value="GmrSD_N"/>
</dbReference>
<protein>
    <submittedName>
        <fullName evidence="2">Uncharacterized conserved protein</fullName>
    </submittedName>
</protein>
<dbReference type="PANTHER" id="PTHR35149:SF1">
    <property type="entry name" value="DUF5655 DOMAIN-CONTAINING PROTEIN"/>
    <property type="match status" value="1"/>
</dbReference>
<organism evidence="2 3">
    <name type="scientific">Candidatus Ornithobacterium hominis</name>
    <dbReference type="NCBI Taxonomy" id="2497989"/>
    <lineage>
        <taxon>Bacteria</taxon>
        <taxon>Pseudomonadati</taxon>
        <taxon>Bacteroidota</taxon>
        <taxon>Flavobacteriia</taxon>
        <taxon>Flavobacteriales</taxon>
        <taxon>Weeksellaceae</taxon>
        <taxon>Ornithobacterium</taxon>
    </lineage>
</organism>
<gene>
    <name evidence="2" type="ORF">SAMEA104719789_01412</name>
</gene>
<proteinExistence type="predicted"/>
<dbReference type="RefSeq" id="WP_119059629.1">
    <property type="nucleotide sequence ID" value="NZ_UNSC01000007.1"/>
</dbReference>
<keyword evidence="3" id="KW-1185">Reference proteome</keyword>
<dbReference type="OrthoDB" id="9798761at2"/>
<evidence type="ECO:0000259" key="1">
    <source>
        <dbReference type="Pfam" id="PF03235"/>
    </source>
</evidence>
<dbReference type="PANTHER" id="PTHR35149">
    <property type="entry name" value="SLL5132 PROTEIN"/>
    <property type="match status" value="1"/>
</dbReference>
<evidence type="ECO:0000313" key="2">
    <source>
        <dbReference type="EMBL" id="SZD73958.1"/>
    </source>
</evidence>
<reference evidence="2 3" key="1">
    <citation type="submission" date="2018-09" db="EMBL/GenBank/DDBJ databases">
        <authorList>
            <consortium name="Pathogen Informatics"/>
        </authorList>
    </citation>
    <scope>NUCLEOTIDE SEQUENCE [LARGE SCALE GENOMIC DNA]</scope>
    <source>
        <strain evidence="2 3">OH-22767</strain>
    </source>
</reference>
<accession>A0A383U3A2</accession>
<dbReference type="Pfam" id="PF03235">
    <property type="entry name" value="GmrSD_N"/>
    <property type="match status" value="1"/>
</dbReference>
<sequence>MSNISIKPINELLQYNFFIPSYQRGYRWTEKQVTDLLNDIWDFIETDPTKEEWYCLQPIVIKQLDNKKNVIDGQQRLTTIFLVLKYLEKFIESDVKTFQLEYETRNTTKSNSKDFLNKIEQKTEKEALDNIDYYHIYKAFETVKKWFKNKANIYSSVSSKFITPFLEKTKVIWYNSNEEDAVEIFTRINSGKIPLTSAELIKALFLNSSNFKTKDGKNDEEQNAIADKIRLKQLEIANEWDYIETTLHNEEFWWFINKDENSKETRIEFIFELLVGLPKVKNKKNKDFKDFEEYYKETDDTYYTFRKYAEKFKIKSENEINNNWKEVKRCFQTLQDWFNNRELYHKIGFLITIGHDIKQLIEKSQLQSKTEFLAFIEEEIINTFSNIQLENIQYNNKIIRPLLLLHNIQTMLNNTKENSRFPFNRYKNEKWDIEHIHAKASEAKVKEDIEDQRDWLSENFEKDENVHNNEDLNKRINNLINKQSIKKDDNFQELIEYVLGEEDDSLRNLCLLDRGTNRSYKNDSFKKKRKKIIEQEKKGTFIPICSKNVFMKYYSDELKQLGQWSEIDRSAYSANIIEVLKEYLPKQND</sequence>
<evidence type="ECO:0000313" key="3">
    <source>
        <dbReference type="Proteomes" id="UP000262142"/>
    </source>
</evidence>
<dbReference type="Proteomes" id="UP000262142">
    <property type="component" value="Unassembled WGS sequence"/>
</dbReference>
<dbReference type="EMBL" id="UNSC01000007">
    <property type="protein sequence ID" value="SZD73958.1"/>
    <property type="molecule type" value="Genomic_DNA"/>
</dbReference>
<name>A0A383U3A2_9FLAO</name>
<dbReference type="AlphaFoldDB" id="A0A383U3A2"/>
<feature type="domain" description="GmrSD restriction endonucleases N-terminal" evidence="1">
    <location>
        <begin position="12"/>
        <end position="206"/>
    </location>
</feature>